<proteinExistence type="inferred from homology"/>
<dbReference type="PROSITE" id="PS00778">
    <property type="entry name" value="HIS_ACID_PHOSPHAT_2"/>
    <property type="match status" value="1"/>
</dbReference>
<evidence type="ECO:0000256" key="1">
    <source>
        <dbReference type="ARBA" id="ARBA00005375"/>
    </source>
</evidence>
<protein>
    <submittedName>
        <fullName evidence="4">Bifunctional glucose-1-phosphatase/inositol phosphatase</fullName>
        <ecNumber evidence="4">3.1.3.10</ecNumber>
        <ecNumber evidence="4">3.1.3.8</ecNumber>
    </submittedName>
</protein>
<dbReference type="CDD" id="cd07061">
    <property type="entry name" value="HP_HAP_like"/>
    <property type="match status" value="1"/>
</dbReference>
<gene>
    <name evidence="4" type="primary">agp</name>
    <name evidence="4" type="ORF">ACFP9W_11005</name>
</gene>
<dbReference type="Proteomes" id="UP001596230">
    <property type="component" value="Unassembled WGS sequence"/>
</dbReference>
<dbReference type="EC" id="3.1.3.8" evidence="4"/>
<keyword evidence="5" id="KW-1185">Reference proteome</keyword>
<dbReference type="GO" id="GO:0008877">
    <property type="term" value="F:glucose-1-phosphatase activity"/>
    <property type="evidence" value="ECO:0007669"/>
    <property type="project" value="UniProtKB-EC"/>
</dbReference>
<dbReference type="InterPro" id="IPR000560">
    <property type="entry name" value="His_Pase_clade-2"/>
</dbReference>
<feature type="chain" id="PRO_5045967952" evidence="3">
    <location>
        <begin position="25"/>
        <end position="501"/>
    </location>
</feature>
<feature type="compositionally biased region" description="Low complexity" evidence="2">
    <location>
        <begin position="429"/>
        <end position="471"/>
    </location>
</feature>
<keyword evidence="3" id="KW-0732">Signal</keyword>
<dbReference type="GO" id="GO:0016158">
    <property type="term" value="F:inositol hexakisphosphate 3-phosphatase activity"/>
    <property type="evidence" value="ECO:0007669"/>
    <property type="project" value="UniProtKB-EC"/>
</dbReference>
<dbReference type="SUPFAM" id="SSF53254">
    <property type="entry name" value="Phosphoglycerate mutase-like"/>
    <property type="match status" value="1"/>
</dbReference>
<comment type="caution">
    <text evidence="4">The sequence shown here is derived from an EMBL/GenBank/DDBJ whole genome shotgun (WGS) entry which is preliminary data.</text>
</comment>
<dbReference type="PANTHER" id="PTHR11567">
    <property type="entry name" value="ACID PHOSPHATASE-RELATED"/>
    <property type="match status" value="1"/>
</dbReference>
<dbReference type="EC" id="3.1.3.10" evidence="4"/>
<name>A0ABW1VYK9_9GAMM</name>
<comment type="similarity">
    <text evidence="1">Belongs to the histidine acid phosphatase family.</text>
</comment>
<feature type="region of interest" description="Disordered" evidence="2">
    <location>
        <begin position="427"/>
        <end position="501"/>
    </location>
</feature>
<accession>A0ABW1VYK9</accession>
<dbReference type="Gene3D" id="3.40.50.1240">
    <property type="entry name" value="Phosphoglycerate mutase-like"/>
    <property type="match status" value="2"/>
</dbReference>
<organism evidence="4 5">
    <name type="scientific">Tatumella terrea</name>
    <dbReference type="NCBI Taxonomy" id="419007"/>
    <lineage>
        <taxon>Bacteria</taxon>
        <taxon>Pseudomonadati</taxon>
        <taxon>Pseudomonadota</taxon>
        <taxon>Gammaproteobacteria</taxon>
        <taxon>Enterobacterales</taxon>
        <taxon>Erwiniaceae</taxon>
        <taxon>Tatumella</taxon>
    </lineage>
</organism>
<sequence length="501" mass="53315">MIKKLSLCTLAVLAALPVSLNALAADGGMQLEQVLILSRHNLRAPLANGGSILEQSSDKKWPQWQVPGGELTTRGGVLEIYMGKYTHDWLQQQGVISKNQCPDPNSVFVYANSLQRTVATAQYFVTGAFPGCDIAVTHQDDMGTMDPVFNPIINSDSAEFKKTAAEQMAQEEKQQSLQAAYKQLADVVGYANSPQCKGKDKCSLTGADNKFSLVKGKEPSVEGPLKTGNALVDAFTLQYYQGFPADQVAWGKITTPEQWKALSAIKNAYQDVLFTTPAVAHDVAAPLVDYIRSQLIDQDKSAAPAFTFMVGHDSNIASLLAALKVKPYQLPGQYEQTPIGGQLMFERWHDKQNNKDLLKIEYVYQSTEQLRNADILSLAHPPERVTLELTGCPTDSNGYCSWSDFTNVLNDALQGTVMQPHMAPTEPVAAVNSSTAAATPAASGSATDGNSASPAPKASSPAAPDAAAGARSADKSAAENGHSPSADKNGGGAGAGHSASR</sequence>
<dbReference type="PROSITE" id="PS00616">
    <property type="entry name" value="HIS_ACID_PHOSPHAT_1"/>
    <property type="match status" value="1"/>
</dbReference>
<dbReference type="PANTHER" id="PTHR11567:SF135">
    <property type="entry name" value="GLUCOSE-1-PHOSPHATASE"/>
    <property type="match status" value="1"/>
</dbReference>
<dbReference type="EMBL" id="JBHSUB010000010">
    <property type="protein sequence ID" value="MFC6378604.1"/>
    <property type="molecule type" value="Genomic_DNA"/>
</dbReference>
<dbReference type="InterPro" id="IPR033379">
    <property type="entry name" value="Acid_Pase_AS"/>
</dbReference>
<evidence type="ECO:0000256" key="2">
    <source>
        <dbReference type="SAM" id="MobiDB-lite"/>
    </source>
</evidence>
<evidence type="ECO:0000313" key="5">
    <source>
        <dbReference type="Proteomes" id="UP001596230"/>
    </source>
</evidence>
<reference evidence="5" key="1">
    <citation type="journal article" date="2019" name="Int. J. Syst. Evol. Microbiol.">
        <title>The Global Catalogue of Microorganisms (GCM) 10K type strain sequencing project: providing services to taxonomists for standard genome sequencing and annotation.</title>
        <authorList>
            <consortium name="The Broad Institute Genomics Platform"/>
            <consortium name="The Broad Institute Genome Sequencing Center for Infectious Disease"/>
            <person name="Wu L."/>
            <person name="Ma J."/>
        </authorList>
    </citation>
    <scope>NUCLEOTIDE SEQUENCE [LARGE SCALE GENOMIC DNA]</scope>
    <source>
        <strain evidence="5">CGMCC 1.18518</strain>
    </source>
</reference>
<feature type="signal peptide" evidence="3">
    <location>
        <begin position="1"/>
        <end position="24"/>
    </location>
</feature>
<dbReference type="NCBIfam" id="NF007553">
    <property type="entry name" value="PRK10173.1"/>
    <property type="match status" value="1"/>
</dbReference>
<dbReference type="RefSeq" id="WP_385951174.1">
    <property type="nucleotide sequence ID" value="NZ_JBHSUB010000010.1"/>
</dbReference>
<dbReference type="InterPro" id="IPR050645">
    <property type="entry name" value="Histidine_acid_phosphatase"/>
</dbReference>
<dbReference type="InterPro" id="IPR029033">
    <property type="entry name" value="His_PPase_superfam"/>
</dbReference>
<dbReference type="Pfam" id="PF00328">
    <property type="entry name" value="His_Phos_2"/>
    <property type="match status" value="1"/>
</dbReference>
<evidence type="ECO:0000256" key="3">
    <source>
        <dbReference type="SAM" id="SignalP"/>
    </source>
</evidence>
<keyword evidence="4" id="KW-0378">Hydrolase</keyword>
<evidence type="ECO:0000313" key="4">
    <source>
        <dbReference type="EMBL" id="MFC6378604.1"/>
    </source>
</evidence>